<gene>
    <name evidence="1" type="ORF">HHL23_12715</name>
</gene>
<dbReference type="Proteomes" id="UP000544054">
    <property type="component" value="Unassembled WGS sequence"/>
</dbReference>
<comment type="caution">
    <text evidence="1">The sequence shown here is derived from an EMBL/GenBank/DDBJ whole genome shotgun (WGS) entry which is preliminary data.</text>
</comment>
<accession>A0A7Y0FRX9</accession>
<sequence>MLKKIFDFFRENGPVEEIRVVPVTQESTLHFVENMNIPESSEIKPHIRKSSEIREKNQQLRRTHQIL</sequence>
<dbReference type="EMBL" id="JABBGI010000015">
    <property type="protein sequence ID" value="NML70648.1"/>
    <property type="molecule type" value="Genomic_DNA"/>
</dbReference>
<reference evidence="1 2" key="1">
    <citation type="submission" date="2020-04" db="EMBL/GenBank/DDBJ databases">
        <title>Chryseobacterium sp. RP-3-3 sp. nov., isolated from Jeju soil.</title>
        <authorList>
            <person name="Dahal R.H."/>
        </authorList>
    </citation>
    <scope>NUCLEOTIDE SEQUENCE [LARGE SCALE GENOMIC DNA]</scope>
    <source>
        <strain evidence="1 2">RP-3-3</strain>
    </source>
</reference>
<organism evidence="1 2">
    <name type="scientific">Chryseobacterium antibioticum</name>
    <dbReference type="NCBI Taxonomy" id="2728847"/>
    <lineage>
        <taxon>Bacteria</taxon>
        <taxon>Pseudomonadati</taxon>
        <taxon>Bacteroidota</taxon>
        <taxon>Flavobacteriia</taxon>
        <taxon>Flavobacteriales</taxon>
        <taxon>Weeksellaceae</taxon>
        <taxon>Chryseobacterium group</taxon>
        <taxon>Chryseobacterium</taxon>
    </lineage>
</organism>
<keyword evidence="2" id="KW-1185">Reference proteome</keyword>
<protein>
    <submittedName>
        <fullName evidence="1">Uncharacterized protein</fullName>
    </submittedName>
</protein>
<proteinExistence type="predicted"/>
<dbReference type="RefSeq" id="WP_169235171.1">
    <property type="nucleotide sequence ID" value="NZ_JABBGI010000015.1"/>
</dbReference>
<evidence type="ECO:0000313" key="1">
    <source>
        <dbReference type="EMBL" id="NML70648.1"/>
    </source>
</evidence>
<dbReference type="AlphaFoldDB" id="A0A7Y0FRX9"/>
<name>A0A7Y0FRX9_9FLAO</name>
<evidence type="ECO:0000313" key="2">
    <source>
        <dbReference type="Proteomes" id="UP000544054"/>
    </source>
</evidence>